<dbReference type="RefSeq" id="WP_090322597.1">
    <property type="nucleotide sequence ID" value="NZ_FNKJ01000003.1"/>
</dbReference>
<name>A0A1H1FPN2_9PSED</name>
<dbReference type="AlphaFoldDB" id="A0A1H1FPN2"/>
<dbReference type="Pfam" id="PF13472">
    <property type="entry name" value="Lipase_GDSL_2"/>
    <property type="match status" value="1"/>
</dbReference>
<protein>
    <submittedName>
        <fullName evidence="2">Lysophospholipase L1</fullName>
    </submittedName>
</protein>
<dbReference type="CDD" id="cd00229">
    <property type="entry name" value="SGNH_hydrolase"/>
    <property type="match status" value="1"/>
</dbReference>
<dbReference type="PANTHER" id="PTHR30383:SF5">
    <property type="entry name" value="SGNH HYDROLASE-TYPE ESTERASE DOMAIN-CONTAINING PROTEIN"/>
    <property type="match status" value="1"/>
</dbReference>
<keyword evidence="3" id="KW-1185">Reference proteome</keyword>
<proteinExistence type="predicted"/>
<dbReference type="EMBL" id="FNKJ01000003">
    <property type="protein sequence ID" value="SDR02689.1"/>
    <property type="molecule type" value="Genomic_DNA"/>
</dbReference>
<dbReference type="OrthoDB" id="5624617at2"/>
<evidence type="ECO:0000259" key="1">
    <source>
        <dbReference type="Pfam" id="PF13472"/>
    </source>
</evidence>
<gene>
    <name evidence="2" type="ORF">SAMN04490195_2816</name>
</gene>
<dbReference type="PANTHER" id="PTHR30383">
    <property type="entry name" value="THIOESTERASE 1/PROTEASE 1/LYSOPHOSPHOLIPASE L1"/>
    <property type="match status" value="1"/>
</dbReference>
<evidence type="ECO:0000313" key="3">
    <source>
        <dbReference type="Proteomes" id="UP000199570"/>
    </source>
</evidence>
<dbReference type="InterPro" id="IPR036514">
    <property type="entry name" value="SGNH_hydro_sf"/>
</dbReference>
<dbReference type="SUPFAM" id="SSF52266">
    <property type="entry name" value="SGNH hydrolase"/>
    <property type="match status" value="1"/>
</dbReference>
<dbReference type="InterPro" id="IPR051532">
    <property type="entry name" value="Ester_Hydrolysis_Enzymes"/>
</dbReference>
<dbReference type="InterPro" id="IPR013830">
    <property type="entry name" value="SGNH_hydro"/>
</dbReference>
<accession>A0A1H1FPN2</accession>
<evidence type="ECO:0000313" key="2">
    <source>
        <dbReference type="EMBL" id="SDR02689.1"/>
    </source>
</evidence>
<dbReference type="Proteomes" id="UP000199570">
    <property type="component" value="Unassembled WGS sequence"/>
</dbReference>
<sequence>MEANSVDFLHRASYKEVFKLLTKSVTALTSFFISCTALADHAEQNNLFESPQQYCKLKPEADYGKIPMGSLETIASPPGWIGFSPKVGRIVGKRGMFNLDSLYEMSNGTESARFRINETNFINGSSYIGNMAWVDGKSLTEPGFYRFYEVKTKKKIHEKSITMVGDSITWWSSGRYFRCMLEKQIPDIGFTGPHTDIYGFGHAGEGGNKTKQIIARINKIKRSDYYFILAGTNDWQIKSPQKTVKNIKIIANYLSKKGGSVIISTLLPRMDKHDATNVEVNKLLQTWNGKGCNCQIVDLDQDFRKLENKDQYYWDAGLHPNIEGYKKIVEILAPKIERAINQGSPQSVHHKISRM</sequence>
<dbReference type="GO" id="GO:0004622">
    <property type="term" value="F:phosphatidylcholine lysophospholipase activity"/>
    <property type="evidence" value="ECO:0007669"/>
    <property type="project" value="TreeGrafter"/>
</dbReference>
<feature type="domain" description="SGNH hydrolase-type esterase" evidence="1">
    <location>
        <begin position="164"/>
        <end position="326"/>
    </location>
</feature>
<organism evidence="2 3">
    <name type="scientific">Pseudomonas moorei</name>
    <dbReference type="NCBI Taxonomy" id="395599"/>
    <lineage>
        <taxon>Bacteria</taxon>
        <taxon>Pseudomonadati</taxon>
        <taxon>Pseudomonadota</taxon>
        <taxon>Gammaproteobacteria</taxon>
        <taxon>Pseudomonadales</taxon>
        <taxon>Pseudomonadaceae</taxon>
        <taxon>Pseudomonas</taxon>
    </lineage>
</organism>
<dbReference type="Gene3D" id="3.40.50.1110">
    <property type="entry name" value="SGNH hydrolase"/>
    <property type="match status" value="1"/>
</dbReference>
<reference evidence="3" key="1">
    <citation type="submission" date="2016-10" db="EMBL/GenBank/DDBJ databases">
        <authorList>
            <person name="Varghese N."/>
            <person name="Submissions S."/>
        </authorList>
    </citation>
    <scope>NUCLEOTIDE SEQUENCE [LARGE SCALE GENOMIC DNA]</scope>
    <source>
        <strain evidence="3">BS3775</strain>
    </source>
</reference>